<dbReference type="NCBIfam" id="TIGR02532">
    <property type="entry name" value="IV_pilin_GFxxxE"/>
    <property type="match status" value="1"/>
</dbReference>
<organism evidence="7 8">
    <name type="scientific">Candidatus Photodesmus katoptron Akat1</name>
    <dbReference type="NCBI Taxonomy" id="1236703"/>
    <lineage>
        <taxon>Bacteria</taxon>
        <taxon>Pseudomonadati</taxon>
        <taxon>Pseudomonadota</taxon>
        <taxon>Gammaproteobacteria</taxon>
        <taxon>Vibrionales</taxon>
        <taxon>Vibrionaceae</taxon>
        <taxon>Candidatus Photodesmus</taxon>
    </lineage>
</organism>
<feature type="transmembrane region" description="Helical" evidence="6">
    <location>
        <begin position="12"/>
        <end position="31"/>
    </location>
</feature>
<dbReference type="AlphaFoldDB" id="S3DII3"/>
<dbReference type="InterPro" id="IPR045584">
    <property type="entry name" value="Pilin-like"/>
</dbReference>
<keyword evidence="2" id="KW-0488">Methylation</keyword>
<dbReference type="Proteomes" id="UP000053688">
    <property type="component" value="Unassembled WGS sequence"/>
</dbReference>
<keyword evidence="8" id="KW-1185">Reference proteome</keyword>
<name>S3DII3_9GAMM</name>
<dbReference type="Gene3D" id="3.55.40.10">
    <property type="entry name" value="minor pseudopilin epsh domain"/>
    <property type="match status" value="1"/>
</dbReference>
<dbReference type="InterPro" id="IPR012902">
    <property type="entry name" value="N_methyl_site"/>
</dbReference>
<dbReference type="eggNOG" id="COG2165">
    <property type="taxonomic scope" value="Bacteria"/>
</dbReference>
<protein>
    <submittedName>
        <fullName evidence="7">Prepilin-type N-terminal cleavage/methylation protein</fullName>
    </submittedName>
</protein>
<comment type="subcellular location">
    <subcellularLocation>
        <location evidence="1">Membrane</location>
        <topology evidence="1">Single-pass membrane protein</topology>
    </subcellularLocation>
</comment>
<dbReference type="RefSeq" id="WP_016504161.1">
    <property type="nucleotide sequence ID" value="NZ_AMSD01000002.1"/>
</dbReference>
<reference evidence="7 8" key="1">
    <citation type="journal article" date="2014" name="Environ. Microbiol.">
        <title>Genomic signatures of obligate host dependence in the luminous bacterial symbiont of a vertebrate.</title>
        <authorList>
            <person name="Hendry T.A."/>
            <person name="de Wet J.R."/>
            <person name="Dunlap P.V."/>
        </authorList>
    </citation>
    <scope>NUCLEOTIDE SEQUENCE [LARGE SCALE GENOMIC DNA]</scope>
    <source>
        <strain evidence="7 8">Akat1</strain>
    </source>
</reference>
<dbReference type="GO" id="GO:0015628">
    <property type="term" value="P:protein secretion by the type II secretion system"/>
    <property type="evidence" value="ECO:0007669"/>
    <property type="project" value="InterPro"/>
</dbReference>
<comment type="caution">
    <text evidence="7">The sequence shown here is derived from an EMBL/GenBank/DDBJ whole genome shotgun (WGS) entry which is preliminary data.</text>
</comment>
<dbReference type="PRINTS" id="PR00885">
    <property type="entry name" value="BCTERIALGSPH"/>
</dbReference>
<dbReference type="InterPro" id="IPR002416">
    <property type="entry name" value="T2SS_protein-GspH"/>
</dbReference>
<proteinExistence type="predicted"/>
<evidence type="ECO:0000256" key="2">
    <source>
        <dbReference type="ARBA" id="ARBA00022481"/>
    </source>
</evidence>
<sequence>MKLSRGFTLFEILIVLVLLSISAITVVNTFYKDSNQNLVKKYTTKLFNEILFLNEQAILTGKNFGVFFDKKELSYALMFLNQQVWQPIKFHKIQSKTKLNKNKIRIRLTINNNTRGNNEKHFFSTKTLSDRNLLFASKSQHNQSPQIVFYSNGEVTPSSILISSKHKKQERWSIIIKKNGQILLLELKNSEYD</sequence>
<evidence type="ECO:0000313" key="7">
    <source>
        <dbReference type="EMBL" id="EPE37530.1"/>
    </source>
</evidence>
<evidence type="ECO:0000256" key="1">
    <source>
        <dbReference type="ARBA" id="ARBA00004167"/>
    </source>
</evidence>
<keyword evidence="5 6" id="KW-0472">Membrane</keyword>
<keyword evidence="3 6" id="KW-0812">Transmembrane</keyword>
<accession>S3DII3</accession>
<evidence type="ECO:0000256" key="3">
    <source>
        <dbReference type="ARBA" id="ARBA00022692"/>
    </source>
</evidence>
<gene>
    <name evidence="7" type="ORF">O1U_0835</name>
</gene>
<keyword evidence="4 6" id="KW-1133">Transmembrane helix</keyword>
<evidence type="ECO:0000256" key="5">
    <source>
        <dbReference type="ARBA" id="ARBA00023136"/>
    </source>
</evidence>
<evidence type="ECO:0000313" key="8">
    <source>
        <dbReference type="Proteomes" id="UP000053688"/>
    </source>
</evidence>
<evidence type="ECO:0000256" key="4">
    <source>
        <dbReference type="ARBA" id="ARBA00022989"/>
    </source>
</evidence>
<dbReference type="GO" id="GO:0016020">
    <property type="term" value="C:membrane"/>
    <property type="evidence" value="ECO:0007669"/>
    <property type="project" value="UniProtKB-SubCell"/>
</dbReference>
<evidence type="ECO:0000256" key="6">
    <source>
        <dbReference type="SAM" id="Phobius"/>
    </source>
</evidence>
<dbReference type="Pfam" id="PF07963">
    <property type="entry name" value="N_methyl"/>
    <property type="match status" value="1"/>
</dbReference>
<dbReference type="GO" id="GO:0015627">
    <property type="term" value="C:type II protein secretion system complex"/>
    <property type="evidence" value="ECO:0007669"/>
    <property type="project" value="InterPro"/>
</dbReference>
<dbReference type="STRING" id="28176.CF66_6013"/>
<dbReference type="SUPFAM" id="SSF54523">
    <property type="entry name" value="Pili subunits"/>
    <property type="match status" value="1"/>
</dbReference>
<dbReference type="EMBL" id="AMSD01000002">
    <property type="protein sequence ID" value="EPE37530.1"/>
    <property type="molecule type" value="Genomic_DNA"/>
</dbReference>